<keyword evidence="2" id="KW-0255">Endonuclease</keyword>
<name>A0AB39CIW2_9BURK</name>
<protein>
    <submittedName>
        <fullName evidence="2">HNH endonuclease</fullName>
    </submittedName>
</protein>
<gene>
    <name evidence="2" type="ORF">ABRY99_13570</name>
</gene>
<dbReference type="InterPro" id="IPR003615">
    <property type="entry name" value="HNH_nuc"/>
</dbReference>
<dbReference type="GO" id="GO:0004519">
    <property type="term" value="F:endonuclease activity"/>
    <property type="evidence" value="ECO:0007669"/>
    <property type="project" value="UniProtKB-KW"/>
</dbReference>
<evidence type="ECO:0000313" key="2">
    <source>
        <dbReference type="EMBL" id="XDJ41931.1"/>
    </source>
</evidence>
<evidence type="ECO:0000259" key="1">
    <source>
        <dbReference type="Pfam" id="PF13391"/>
    </source>
</evidence>
<keyword evidence="2" id="KW-0540">Nuclease</keyword>
<accession>A0AB39CIW2</accession>
<organism evidence="2">
    <name type="scientific">Castellaniella ginsengisoli</name>
    <dbReference type="NCBI Taxonomy" id="546114"/>
    <lineage>
        <taxon>Bacteria</taxon>
        <taxon>Pseudomonadati</taxon>
        <taxon>Pseudomonadota</taxon>
        <taxon>Betaproteobacteria</taxon>
        <taxon>Burkholderiales</taxon>
        <taxon>Alcaligenaceae</taxon>
        <taxon>Castellaniella</taxon>
    </lineage>
</organism>
<reference evidence="2" key="1">
    <citation type="submission" date="2024-05" db="EMBL/GenBank/DDBJ databases">
        <authorList>
            <person name="Luo Y.-C."/>
            <person name="Nicholds J."/>
            <person name="Mortimer T."/>
            <person name="Maboni G."/>
        </authorList>
    </citation>
    <scope>NUCLEOTIDE SEQUENCE</scope>
    <source>
        <strain evidence="2">153920</strain>
    </source>
</reference>
<sequence>MQLKKPSDLLLLSVGDSVTRRNLFDLIKFSKVQGSSCWEDESWQIGNTPQQGINWIGALPTCRLVIIKVRHGSYKSDGWADGEKSTYHYSFKARNEIISFAEKANKVLIDQPDYQYPILLFTEKDKSWSYEGAFSVSEIKSSYVVLERAPVSIWDCSGNKPSNPPSRTSSEADDSAAIDLLLRDSGISSSERMQLIKARVGQGLFRSRVAKVEPCCRITGINDERFLIASHIKPWSKSDNVERLDGHNGLLLAPHIDRLFDKGYITFEGNGRLWVSSKLPVNVHQAWGLDTIIPPKPLTLHQQYYMAYHQKEVFQE</sequence>
<keyword evidence="2" id="KW-0378">Hydrolase</keyword>
<dbReference type="EMBL" id="CP158252">
    <property type="protein sequence ID" value="XDJ41931.1"/>
    <property type="molecule type" value="Genomic_DNA"/>
</dbReference>
<feature type="domain" description="HNH nuclease" evidence="1">
    <location>
        <begin position="216"/>
        <end position="268"/>
    </location>
</feature>
<dbReference type="AlphaFoldDB" id="A0AB39CIW2"/>
<proteinExistence type="predicted"/>
<dbReference type="Pfam" id="PF13391">
    <property type="entry name" value="HNH_2"/>
    <property type="match status" value="1"/>
</dbReference>
<dbReference type="RefSeq" id="WP_368643404.1">
    <property type="nucleotide sequence ID" value="NZ_CP158252.1"/>
</dbReference>